<keyword evidence="2" id="KW-1185">Reference proteome</keyword>
<reference evidence="1 2" key="1">
    <citation type="submission" date="2022-01" db="EMBL/GenBank/DDBJ databases">
        <title>Flavihumibacter sp. nov., isolated from sediment of a river.</title>
        <authorList>
            <person name="Liu H."/>
        </authorList>
    </citation>
    <scope>NUCLEOTIDE SEQUENCE [LARGE SCALE GENOMIC DNA]</scope>
    <source>
        <strain evidence="1 2">RY-1</strain>
    </source>
</reference>
<dbReference type="EMBL" id="JAKEVY010000004">
    <property type="protein sequence ID" value="MCF1716170.1"/>
    <property type="molecule type" value="Genomic_DNA"/>
</dbReference>
<protein>
    <recommendedName>
        <fullName evidence="3">Effector-binding domain-containing protein</fullName>
    </recommendedName>
</protein>
<name>A0ABS9BLG7_9BACT</name>
<sequence length="300" mass="34204">MLKGRKFIIILLLGMTGLVLLSSVSVPIQFSSRAKVPYSLDRTMDQFRSTDQLAKWFLKNSDEDKVEVISSKPGTIEMEVETEEMSREYSIHISADPANRKHCIVDLSVYRTIWKRWFDPDPTDELVVASLKELEAFTNDTQRFYGYAINKEQITDSCYLFMTAHVTDSTKAMVTKQLFDSLSHYIQTQEQDWNGRRIFYEQPGDSSQLNIFTGTVVTCSMPTSAALGIGQKKLPSGKEQLTAVYEGPYKDIHLVYKAMDQYRKDYSLVGLMLPFEDFLSPGYGYAPDDTVKIKICLPVL</sequence>
<comment type="caution">
    <text evidence="1">The sequence shown here is derived from an EMBL/GenBank/DDBJ whole genome shotgun (WGS) entry which is preliminary data.</text>
</comment>
<evidence type="ECO:0000313" key="2">
    <source>
        <dbReference type="Proteomes" id="UP001200145"/>
    </source>
</evidence>
<dbReference type="Proteomes" id="UP001200145">
    <property type="component" value="Unassembled WGS sequence"/>
</dbReference>
<gene>
    <name evidence="1" type="ORF">L0U88_16130</name>
</gene>
<organism evidence="1 2">
    <name type="scientific">Flavihumibacter fluminis</name>
    <dbReference type="NCBI Taxonomy" id="2909236"/>
    <lineage>
        <taxon>Bacteria</taxon>
        <taxon>Pseudomonadati</taxon>
        <taxon>Bacteroidota</taxon>
        <taxon>Chitinophagia</taxon>
        <taxon>Chitinophagales</taxon>
        <taxon>Chitinophagaceae</taxon>
        <taxon>Flavihumibacter</taxon>
    </lineage>
</organism>
<proteinExistence type="predicted"/>
<dbReference type="RefSeq" id="WP_234867133.1">
    <property type="nucleotide sequence ID" value="NZ_JAKEVY010000004.1"/>
</dbReference>
<evidence type="ECO:0000313" key="1">
    <source>
        <dbReference type="EMBL" id="MCF1716170.1"/>
    </source>
</evidence>
<evidence type="ECO:0008006" key="3">
    <source>
        <dbReference type="Google" id="ProtNLM"/>
    </source>
</evidence>
<dbReference type="InterPro" id="IPR011256">
    <property type="entry name" value="Reg_factor_effector_dom_sf"/>
</dbReference>
<dbReference type="Gene3D" id="3.20.80.10">
    <property type="entry name" value="Regulatory factor, effector binding domain"/>
    <property type="match status" value="1"/>
</dbReference>
<accession>A0ABS9BLG7</accession>